<feature type="binding site" evidence="3">
    <location>
        <begin position="136"/>
        <end position="140"/>
    </location>
    <ligand>
        <name>ATP</name>
        <dbReference type="ChEBI" id="CHEBI:30616"/>
    </ligand>
</feature>
<feature type="binding site" evidence="2">
    <location>
        <position position="43"/>
    </location>
    <ligand>
        <name>substrate</name>
    </ligand>
</feature>
<dbReference type="InterPro" id="IPR031314">
    <property type="entry name" value="DNK_dom"/>
</dbReference>
<dbReference type="CDD" id="cd01673">
    <property type="entry name" value="dNK"/>
    <property type="match status" value="1"/>
</dbReference>
<feature type="binding site" evidence="2">
    <location>
        <position position="31"/>
    </location>
    <ligand>
        <name>substrate</name>
    </ligand>
</feature>
<organism evidence="5 6">
    <name type="scientific">Deinococcus cellulosilyticus (strain DSM 18568 / NBRC 106333 / KACC 11606 / 5516J-15)</name>
    <dbReference type="NCBI Taxonomy" id="1223518"/>
    <lineage>
        <taxon>Bacteria</taxon>
        <taxon>Thermotogati</taxon>
        <taxon>Deinococcota</taxon>
        <taxon>Deinococci</taxon>
        <taxon>Deinococcales</taxon>
        <taxon>Deinococcaceae</taxon>
        <taxon>Deinococcus</taxon>
    </lineage>
</organism>
<dbReference type="OrthoDB" id="9776634at2"/>
<evidence type="ECO:0000313" key="6">
    <source>
        <dbReference type="Proteomes" id="UP000321306"/>
    </source>
</evidence>
<keyword evidence="3" id="KW-0067">ATP-binding</keyword>
<dbReference type="GO" id="GO:0005737">
    <property type="term" value="C:cytoplasm"/>
    <property type="evidence" value="ECO:0007669"/>
    <property type="project" value="TreeGrafter"/>
</dbReference>
<feature type="binding site" evidence="2">
    <location>
        <position position="145"/>
    </location>
    <ligand>
        <name>substrate</name>
    </ligand>
</feature>
<evidence type="ECO:0000259" key="4">
    <source>
        <dbReference type="Pfam" id="PF01712"/>
    </source>
</evidence>
<gene>
    <name evidence="5" type="ORF">DC3_10140</name>
</gene>
<dbReference type="AlphaFoldDB" id="A0A511MXU4"/>
<keyword evidence="5" id="KW-0418">Kinase</keyword>
<dbReference type="GO" id="GO:0019136">
    <property type="term" value="F:deoxynucleoside kinase activity"/>
    <property type="evidence" value="ECO:0007669"/>
    <property type="project" value="InterPro"/>
</dbReference>
<dbReference type="PANTHER" id="PTHR10513">
    <property type="entry name" value="DEOXYNUCLEOSIDE KINASE"/>
    <property type="match status" value="1"/>
</dbReference>
<evidence type="ECO:0000256" key="3">
    <source>
        <dbReference type="PIRSR" id="PIRSR000705-3"/>
    </source>
</evidence>
<dbReference type="Proteomes" id="UP000321306">
    <property type="component" value="Unassembled WGS sequence"/>
</dbReference>
<evidence type="ECO:0000256" key="1">
    <source>
        <dbReference type="PIRSR" id="PIRSR000705-1"/>
    </source>
</evidence>
<keyword evidence="5" id="KW-0808">Transferase</keyword>
<protein>
    <submittedName>
        <fullName evidence="5">Deoxyguanosine kinase</fullName>
    </submittedName>
</protein>
<dbReference type="GO" id="GO:0005524">
    <property type="term" value="F:ATP binding"/>
    <property type="evidence" value="ECO:0007669"/>
    <property type="project" value="UniProtKB-KW"/>
</dbReference>
<evidence type="ECO:0000256" key="2">
    <source>
        <dbReference type="PIRSR" id="PIRSR000705-2"/>
    </source>
</evidence>
<name>A0A511MXU4_DEIC1</name>
<feature type="binding site" evidence="3">
    <location>
        <begin position="180"/>
        <end position="182"/>
    </location>
    <ligand>
        <name>ATP</name>
        <dbReference type="ChEBI" id="CHEBI:30616"/>
    </ligand>
</feature>
<dbReference type="SUPFAM" id="SSF52540">
    <property type="entry name" value="P-loop containing nucleoside triphosphate hydrolases"/>
    <property type="match status" value="1"/>
</dbReference>
<dbReference type="PIRSF" id="PIRSF000705">
    <property type="entry name" value="DNK"/>
    <property type="match status" value="1"/>
</dbReference>
<feature type="active site" description="Proton acceptor" evidence="1">
    <location>
        <position position="78"/>
    </location>
</feature>
<sequence length="205" mass="23716">MYLAVSGNIGSGKSTLTRLLSERLKLTPVFETVDENPYLADFYQDMARYAFHSQVFFLSRRLEQHLNVVNQTLDVVQDRTIFEDAWVFAKNLYQQGHMSLRDWETYQSLLQGILPALRMPDVLIHIEASLPTLKKRIALRGRDYEKALPDQYLLNLSGLYQSFIEEYSASKVYILNGDRLDFVERPEIIEKLCNDIDDVVVGGLF</sequence>
<evidence type="ECO:0000313" key="5">
    <source>
        <dbReference type="EMBL" id="GEM45379.1"/>
    </source>
</evidence>
<dbReference type="Gene3D" id="3.40.50.300">
    <property type="entry name" value="P-loop containing nucleotide triphosphate hydrolases"/>
    <property type="match status" value="1"/>
</dbReference>
<proteinExistence type="predicted"/>
<comment type="caution">
    <text evidence="5">The sequence shown here is derived from an EMBL/GenBank/DDBJ whole genome shotgun (WGS) entry which is preliminary data.</text>
</comment>
<dbReference type="InterPro" id="IPR027417">
    <property type="entry name" value="P-loop_NTPase"/>
</dbReference>
<dbReference type="InterPro" id="IPR002624">
    <property type="entry name" value="DCK/DGK"/>
</dbReference>
<dbReference type="RefSeq" id="WP_146882839.1">
    <property type="nucleotide sequence ID" value="NZ_BJXB01000003.1"/>
</dbReference>
<dbReference type="PANTHER" id="PTHR10513:SF35">
    <property type="entry name" value="DEOXYADENOSINE KINASE"/>
    <property type="match status" value="1"/>
</dbReference>
<dbReference type="InterPro" id="IPR050566">
    <property type="entry name" value="Deoxyribonucleoside_kinase"/>
</dbReference>
<feature type="binding site" evidence="2">
    <location>
        <position position="54"/>
    </location>
    <ligand>
        <name>substrate</name>
    </ligand>
</feature>
<feature type="domain" description="Deoxynucleoside kinase" evidence="4">
    <location>
        <begin position="3"/>
        <end position="200"/>
    </location>
</feature>
<accession>A0A511MXU4</accession>
<feature type="binding site" evidence="3">
    <location>
        <begin position="7"/>
        <end position="15"/>
    </location>
    <ligand>
        <name>ATP</name>
        <dbReference type="ChEBI" id="CHEBI:30616"/>
    </ligand>
</feature>
<dbReference type="EMBL" id="BJXB01000003">
    <property type="protein sequence ID" value="GEM45379.1"/>
    <property type="molecule type" value="Genomic_DNA"/>
</dbReference>
<feature type="binding site" evidence="2">
    <location>
        <position position="79"/>
    </location>
    <ligand>
        <name>substrate</name>
    </ligand>
</feature>
<feature type="binding site" evidence="2">
    <location>
        <position position="84"/>
    </location>
    <ligand>
        <name>substrate</name>
    </ligand>
</feature>
<dbReference type="Pfam" id="PF01712">
    <property type="entry name" value="dNK"/>
    <property type="match status" value="1"/>
</dbReference>
<reference evidence="5 6" key="1">
    <citation type="submission" date="2019-07" db="EMBL/GenBank/DDBJ databases">
        <title>Whole genome shotgun sequence of Deinococcus cellulosilyticus NBRC 106333.</title>
        <authorList>
            <person name="Hosoyama A."/>
            <person name="Uohara A."/>
            <person name="Ohji S."/>
            <person name="Ichikawa N."/>
        </authorList>
    </citation>
    <scope>NUCLEOTIDE SEQUENCE [LARGE SCALE GENOMIC DNA]</scope>
    <source>
        <strain evidence="5 6">NBRC 106333</strain>
    </source>
</reference>
<keyword evidence="6" id="KW-1185">Reference proteome</keyword>
<keyword evidence="3" id="KW-0547">Nucleotide-binding</keyword>